<proteinExistence type="predicted"/>
<dbReference type="EMBL" id="BTSX01000004">
    <property type="protein sequence ID" value="GMS97198.1"/>
    <property type="molecule type" value="Genomic_DNA"/>
</dbReference>
<dbReference type="AlphaFoldDB" id="A0AAV5TRT6"/>
<accession>A0AAV5TRT6</accession>
<dbReference type="Proteomes" id="UP001432027">
    <property type="component" value="Unassembled WGS sequence"/>
</dbReference>
<feature type="non-terminal residue" evidence="1">
    <location>
        <position position="103"/>
    </location>
</feature>
<comment type="caution">
    <text evidence="1">The sequence shown here is derived from an EMBL/GenBank/DDBJ whole genome shotgun (WGS) entry which is preliminary data.</text>
</comment>
<sequence>MFISIDSCRIRLHLISDSTLKCKKCMSRTPISDTDIAPIVQPDQPVRIHSRRHNCQFVGASSSSKNHSYPVRQVDSHAHRSEFLHPSFHSVIHQESPPPSIDR</sequence>
<keyword evidence="2" id="KW-1185">Reference proteome</keyword>
<gene>
    <name evidence="1" type="ORF">PENTCL1PPCAC_19373</name>
</gene>
<organism evidence="1 2">
    <name type="scientific">Pristionchus entomophagus</name>
    <dbReference type="NCBI Taxonomy" id="358040"/>
    <lineage>
        <taxon>Eukaryota</taxon>
        <taxon>Metazoa</taxon>
        <taxon>Ecdysozoa</taxon>
        <taxon>Nematoda</taxon>
        <taxon>Chromadorea</taxon>
        <taxon>Rhabditida</taxon>
        <taxon>Rhabditina</taxon>
        <taxon>Diplogasteromorpha</taxon>
        <taxon>Diplogasteroidea</taxon>
        <taxon>Neodiplogasteridae</taxon>
        <taxon>Pristionchus</taxon>
    </lineage>
</organism>
<evidence type="ECO:0000313" key="1">
    <source>
        <dbReference type="EMBL" id="GMS97198.1"/>
    </source>
</evidence>
<protein>
    <submittedName>
        <fullName evidence="1">Uncharacterized protein</fullName>
    </submittedName>
</protein>
<reference evidence="1" key="1">
    <citation type="submission" date="2023-10" db="EMBL/GenBank/DDBJ databases">
        <title>Genome assembly of Pristionchus species.</title>
        <authorList>
            <person name="Yoshida K."/>
            <person name="Sommer R.J."/>
        </authorList>
    </citation>
    <scope>NUCLEOTIDE SEQUENCE</scope>
    <source>
        <strain evidence="1">RS0144</strain>
    </source>
</reference>
<name>A0AAV5TRT6_9BILA</name>
<evidence type="ECO:0000313" key="2">
    <source>
        <dbReference type="Proteomes" id="UP001432027"/>
    </source>
</evidence>